<feature type="region of interest" description="Disordered" evidence="1">
    <location>
        <begin position="1"/>
        <end position="43"/>
    </location>
</feature>
<dbReference type="RefSeq" id="WP_289473267.1">
    <property type="nucleotide sequence ID" value="NZ_JAUCMN010000004.1"/>
</dbReference>
<keyword evidence="3" id="KW-1185">Reference proteome</keyword>
<accession>A0ABT7TPG7</accession>
<protein>
    <submittedName>
        <fullName evidence="2">Uncharacterized protein</fullName>
    </submittedName>
</protein>
<organism evidence="2 3">
    <name type="scientific">Curtobacterium caseinilyticum</name>
    <dbReference type="NCBI Taxonomy" id="3055137"/>
    <lineage>
        <taxon>Bacteria</taxon>
        <taxon>Bacillati</taxon>
        <taxon>Actinomycetota</taxon>
        <taxon>Actinomycetes</taxon>
        <taxon>Micrococcales</taxon>
        <taxon>Microbacteriaceae</taxon>
        <taxon>Curtobacterium</taxon>
    </lineage>
</organism>
<proteinExistence type="predicted"/>
<dbReference type="EMBL" id="JAUCMN010000004">
    <property type="protein sequence ID" value="MDM7891489.1"/>
    <property type="molecule type" value="Genomic_DNA"/>
</dbReference>
<feature type="compositionally biased region" description="Low complexity" evidence="1">
    <location>
        <begin position="29"/>
        <end position="43"/>
    </location>
</feature>
<evidence type="ECO:0000313" key="2">
    <source>
        <dbReference type="EMBL" id="MDM7891489.1"/>
    </source>
</evidence>
<reference evidence="2 3" key="1">
    <citation type="submission" date="2023-06" db="EMBL/GenBank/DDBJ databases">
        <authorList>
            <person name="Feng G."/>
            <person name="Li J."/>
            <person name="Zhu H."/>
        </authorList>
    </citation>
    <scope>NUCLEOTIDE SEQUENCE [LARGE SCALE GENOMIC DNA]</scope>
    <source>
        <strain evidence="2 3">RHCKG28</strain>
    </source>
</reference>
<comment type="caution">
    <text evidence="2">The sequence shown here is derived from an EMBL/GenBank/DDBJ whole genome shotgun (WGS) entry which is preliminary data.</text>
</comment>
<evidence type="ECO:0000313" key="3">
    <source>
        <dbReference type="Proteomes" id="UP001236404"/>
    </source>
</evidence>
<evidence type="ECO:0000256" key="1">
    <source>
        <dbReference type="SAM" id="MobiDB-lite"/>
    </source>
</evidence>
<gene>
    <name evidence="2" type="ORF">QUG93_07310</name>
</gene>
<name>A0ABT7TPG7_9MICO</name>
<dbReference type="Proteomes" id="UP001236404">
    <property type="component" value="Unassembled WGS sequence"/>
</dbReference>
<sequence length="43" mass="4713">MTVQNDELSSHRTRTNRRPDPTPVATSPVAVLDVADAALEPQR</sequence>